<evidence type="ECO:0000256" key="4">
    <source>
        <dbReference type="ARBA" id="ARBA00023180"/>
    </source>
</evidence>
<gene>
    <name evidence="8" type="ORF">UCRPC4_g05471</name>
</gene>
<keyword evidence="3" id="KW-0378">Hydrolase</keyword>
<accession>A0A0G2GKZ0</accession>
<feature type="signal peptide" evidence="6">
    <location>
        <begin position="1"/>
        <end position="18"/>
    </location>
</feature>
<reference evidence="8 9" key="2">
    <citation type="submission" date="2015-05" db="EMBL/GenBank/DDBJ databases">
        <authorList>
            <person name="Morales-Cruz A."/>
            <person name="Amrine K.C."/>
            <person name="Cantu D."/>
        </authorList>
    </citation>
    <scope>NUCLEOTIDE SEQUENCE [LARGE SCALE GENOMIC DNA]</scope>
    <source>
        <strain evidence="8">UCRPC4</strain>
    </source>
</reference>
<evidence type="ECO:0000256" key="5">
    <source>
        <dbReference type="SAM" id="MobiDB-lite"/>
    </source>
</evidence>
<dbReference type="OrthoDB" id="96314at2759"/>
<evidence type="ECO:0000256" key="6">
    <source>
        <dbReference type="SAM" id="SignalP"/>
    </source>
</evidence>
<comment type="caution">
    <text evidence="8">The sequence shown here is derived from an EMBL/GenBank/DDBJ whole genome shotgun (WGS) entry which is preliminary data.</text>
</comment>
<sequence>MFLLIHLSLLLSAAFTCAQKDNKPPDIVFILTDDQDMRMHSLDHMQKLQSLLMDEGTSYIRHYAPTALCCPARVSILTGLHAHNHLVTDVSGPNGGWHQVLAGGFNDNYLPIWLQEAGYRTYYTGKLYNGMHTDLVEKMTARGWTKADLLVGQNVYQYNGPPFQNIEGDWTNPNKVHVFHNEYTTDKVANYSYGYLRDAINQVGKNTGPPIPAKKYKGTRPDAKIPRADNFNPSHSDLNNHFQRTWLKFKQRSGVNIVWTLEKLRDNQVEKLDHHYQCRTEALLSVDDMVEEVVSILDKAGRLNNTYIIYTSDNGFHLGHHRLGAGKRYAFEEDINVPLIIRGPGVPKGRTTDIVSAHVDLAPTILHMAGIAQRPDFDGTPIPYTSTSIQQQEGTDADEHANIEFWTGATYTTHRIKRKRVNSYKSVRLVGKSYDIMYSVQCQYNSHELYDMSKDPVQMRNLHPTAPAGKGQPNPYDSGETKIAGYDIKLLLSRIDALLLVLKSCKRRACSNPWEQLHLNGEVKSLRDAMGQEFDDKYYKLPKVQFRKCFKNGTIDLWAEGPQWHAGLADATVSFDVETDQSETLQVRLETPLDLNEGENEDEDWNEDLDDDADVDWEVREYLDDWE</sequence>
<dbReference type="CDD" id="cd16147">
    <property type="entry name" value="G6S"/>
    <property type="match status" value="1"/>
</dbReference>
<keyword evidence="9" id="KW-1185">Reference proteome</keyword>
<feature type="chain" id="PRO_5002544848" evidence="6">
    <location>
        <begin position="19"/>
        <end position="627"/>
    </location>
</feature>
<dbReference type="GO" id="GO:0008449">
    <property type="term" value="F:N-acetylglucosamine-6-sulfatase activity"/>
    <property type="evidence" value="ECO:0007669"/>
    <property type="project" value="TreeGrafter"/>
</dbReference>
<name>A0A0G2GKZ0_PHACM</name>
<keyword evidence="4" id="KW-0325">Glycoprotein</keyword>
<evidence type="ECO:0000256" key="1">
    <source>
        <dbReference type="ARBA" id="ARBA00008779"/>
    </source>
</evidence>
<organism evidence="8 9">
    <name type="scientific">Phaeomoniella chlamydospora</name>
    <name type="common">Phaeoacremonium chlamydosporum</name>
    <dbReference type="NCBI Taxonomy" id="158046"/>
    <lineage>
        <taxon>Eukaryota</taxon>
        <taxon>Fungi</taxon>
        <taxon>Dikarya</taxon>
        <taxon>Ascomycota</taxon>
        <taxon>Pezizomycotina</taxon>
        <taxon>Eurotiomycetes</taxon>
        <taxon>Chaetothyriomycetidae</taxon>
        <taxon>Phaeomoniellales</taxon>
        <taxon>Phaeomoniellaceae</taxon>
        <taxon>Phaeomoniella</taxon>
    </lineage>
</organism>
<dbReference type="Pfam" id="PF00884">
    <property type="entry name" value="Sulfatase"/>
    <property type="match status" value="1"/>
</dbReference>
<evidence type="ECO:0000256" key="3">
    <source>
        <dbReference type="ARBA" id="ARBA00022801"/>
    </source>
</evidence>
<evidence type="ECO:0000313" key="9">
    <source>
        <dbReference type="Proteomes" id="UP000053317"/>
    </source>
</evidence>
<dbReference type="SUPFAM" id="SSF53649">
    <property type="entry name" value="Alkaline phosphatase-like"/>
    <property type="match status" value="1"/>
</dbReference>
<evidence type="ECO:0000313" key="8">
    <source>
        <dbReference type="EMBL" id="KKY17570.1"/>
    </source>
</evidence>
<keyword evidence="2 6" id="KW-0732">Signal</keyword>
<protein>
    <submittedName>
        <fullName evidence="8">Putative arylsulfatase</fullName>
    </submittedName>
</protein>
<comment type="similarity">
    <text evidence="1">Belongs to the sulfatase family.</text>
</comment>
<dbReference type="AlphaFoldDB" id="A0A0G2GKZ0"/>
<dbReference type="PROSITE" id="PS00523">
    <property type="entry name" value="SULFATASE_1"/>
    <property type="match status" value="1"/>
</dbReference>
<dbReference type="GO" id="GO:0005539">
    <property type="term" value="F:glycosaminoglycan binding"/>
    <property type="evidence" value="ECO:0007669"/>
    <property type="project" value="TreeGrafter"/>
</dbReference>
<feature type="domain" description="Sulfatase N-terminal" evidence="7">
    <location>
        <begin position="25"/>
        <end position="371"/>
    </location>
</feature>
<feature type="region of interest" description="Disordered" evidence="5">
    <location>
        <begin position="207"/>
        <end position="234"/>
    </location>
</feature>
<dbReference type="EMBL" id="LCWF01000140">
    <property type="protein sequence ID" value="KKY17570.1"/>
    <property type="molecule type" value="Genomic_DNA"/>
</dbReference>
<reference evidence="8 9" key="1">
    <citation type="submission" date="2015-05" db="EMBL/GenBank/DDBJ databases">
        <title>Distinctive expansion of gene families associated with plant cell wall degradation and secondary metabolism in the genomes of grapevine trunk pathogens.</title>
        <authorList>
            <person name="Lawrence D.P."/>
            <person name="Travadon R."/>
            <person name="Rolshausen P.E."/>
            <person name="Baumgartner K."/>
        </authorList>
    </citation>
    <scope>NUCLEOTIDE SEQUENCE [LARGE SCALE GENOMIC DNA]</scope>
    <source>
        <strain evidence="8">UCRPC4</strain>
    </source>
</reference>
<proteinExistence type="inferred from homology"/>
<dbReference type="InterPro" id="IPR024607">
    <property type="entry name" value="Sulfatase_CS"/>
</dbReference>
<dbReference type="Gene3D" id="3.40.720.10">
    <property type="entry name" value="Alkaline Phosphatase, subunit A"/>
    <property type="match status" value="1"/>
</dbReference>
<dbReference type="PANTHER" id="PTHR43108">
    <property type="entry name" value="N-ACETYLGLUCOSAMINE-6-SULFATASE FAMILY MEMBER"/>
    <property type="match status" value="1"/>
</dbReference>
<dbReference type="Proteomes" id="UP000053317">
    <property type="component" value="Unassembled WGS sequence"/>
</dbReference>
<dbReference type="InterPro" id="IPR017850">
    <property type="entry name" value="Alkaline_phosphatase_core_sf"/>
</dbReference>
<dbReference type="InterPro" id="IPR000917">
    <property type="entry name" value="Sulfatase_N"/>
</dbReference>
<evidence type="ECO:0000256" key="2">
    <source>
        <dbReference type="ARBA" id="ARBA00022729"/>
    </source>
</evidence>
<dbReference type="PANTHER" id="PTHR43108:SF8">
    <property type="entry name" value="SD21168P"/>
    <property type="match status" value="1"/>
</dbReference>
<evidence type="ECO:0000259" key="7">
    <source>
        <dbReference type="Pfam" id="PF00884"/>
    </source>
</evidence>